<protein>
    <recommendedName>
        <fullName evidence="4">EXPH5</fullName>
    </recommendedName>
</protein>
<feature type="region of interest" description="Disordered" evidence="1">
    <location>
        <begin position="1"/>
        <end position="53"/>
    </location>
</feature>
<organism evidence="2 3">
    <name type="scientific">Mya arenaria</name>
    <name type="common">Soft-shell clam</name>
    <dbReference type="NCBI Taxonomy" id="6604"/>
    <lineage>
        <taxon>Eukaryota</taxon>
        <taxon>Metazoa</taxon>
        <taxon>Spiralia</taxon>
        <taxon>Lophotrochozoa</taxon>
        <taxon>Mollusca</taxon>
        <taxon>Bivalvia</taxon>
        <taxon>Autobranchia</taxon>
        <taxon>Heteroconchia</taxon>
        <taxon>Euheterodonta</taxon>
        <taxon>Imparidentia</taxon>
        <taxon>Neoheterodontei</taxon>
        <taxon>Myida</taxon>
        <taxon>Myoidea</taxon>
        <taxon>Myidae</taxon>
        <taxon>Mya</taxon>
    </lineage>
</organism>
<evidence type="ECO:0008006" key="4">
    <source>
        <dbReference type="Google" id="ProtNLM"/>
    </source>
</evidence>
<dbReference type="EMBL" id="CP111026">
    <property type="protein sequence ID" value="WAR27310.1"/>
    <property type="molecule type" value="Genomic_DNA"/>
</dbReference>
<dbReference type="Proteomes" id="UP001164746">
    <property type="component" value="Chromosome 15"/>
</dbReference>
<feature type="compositionally biased region" description="Low complexity" evidence="1">
    <location>
        <begin position="11"/>
        <end position="22"/>
    </location>
</feature>
<feature type="non-terminal residue" evidence="2">
    <location>
        <position position="241"/>
    </location>
</feature>
<keyword evidence="3" id="KW-1185">Reference proteome</keyword>
<accession>A0ABY7FYM4</accession>
<evidence type="ECO:0000256" key="1">
    <source>
        <dbReference type="SAM" id="MobiDB-lite"/>
    </source>
</evidence>
<evidence type="ECO:0000313" key="2">
    <source>
        <dbReference type="EMBL" id="WAR27310.1"/>
    </source>
</evidence>
<gene>
    <name evidence="2" type="ORF">MAR_013014</name>
</gene>
<proteinExistence type="predicted"/>
<evidence type="ECO:0000313" key="3">
    <source>
        <dbReference type="Proteomes" id="UP001164746"/>
    </source>
</evidence>
<reference evidence="2" key="1">
    <citation type="submission" date="2022-11" db="EMBL/GenBank/DDBJ databases">
        <title>Centuries of genome instability and evolution in soft-shell clam transmissible cancer (bioRxiv).</title>
        <authorList>
            <person name="Hart S.F.M."/>
            <person name="Yonemitsu M.A."/>
            <person name="Giersch R.M."/>
            <person name="Beal B.F."/>
            <person name="Arriagada G."/>
            <person name="Davis B.W."/>
            <person name="Ostrander E.A."/>
            <person name="Goff S.P."/>
            <person name="Metzger M.J."/>
        </authorList>
    </citation>
    <scope>NUCLEOTIDE SEQUENCE</scope>
    <source>
        <strain evidence="2">MELC-2E11</strain>
        <tissue evidence="2">Siphon/mantle</tissue>
    </source>
</reference>
<name>A0ABY7FYM4_MYAAR</name>
<sequence length="241" mass="26742">GRNKPKRAKPTSNSTQSSYNYYGQVSSNNQLTTKSVNERPNMPYNEVGKSNDSVDIDEFSTDESFEALVSDKLECNQQGLNTNTNLSRAFANPCIVNQNRSSSYKGILKQTPSGGSQCGRELGAYNTPAVTSFYDLTDECDDYNATNKGSKWTDYFSSQSSTASECLNSKYPARASNNQIVMKNCDAYTQHVYSGNKENVVPSKLAVNTTEDKNNKSFASIFNNKQNRSTDSFHNIFEGLF</sequence>
<feature type="compositionally biased region" description="Polar residues" evidence="1">
    <location>
        <begin position="23"/>
        <end position="35"/>
    </location>
</feature>